<reference evidence="2" key="1">
    <citation type="journal article" date="2020" name="Cell">
        <title>Large-Scale Comparative Analyses of Tick Genomes Elucidate Their Genetic Diversity and Vector Capacities.</title>
        <authorList>
            <consortium name="Tick Genome and Microbiome Consortium (TIGMIC)"/>
            <person name="Jia N."/>
            <person name="Wang J."/>
            <person name="Shi W."/>
            <person name="Du L."/>
            <person name="Sun Y."/>
            <person name="Zhan W."/>
            <person name="Jiang J.F."/>
            <person name="Wang Q."/>
            <person name="Zhang B."/>
            <person name="Ji P."/>
            <person name="Bell-Sakyi L."/>
            <person name="Cui X.M."/>
            <person name="Yuan T.T."/>
            <person name="Jiang B.G."/>
            <person name="Yang W.F."/>
            <person name="Lam T.T."/>
            <person name="Chang Q.C."/>
            <person name="Ding S.J."/>
            <person name="Wang X.J."/>
            <person name="Zhu J.G."/>
            <person name="Ruan X.D."/>
            <person name="Zhao L."/>
            <person name="Wei J.T."/>
            <person name="Ye R.Z."/>
            <person name="Que T.C."/>
            <person name="Du C.H."/>
            <person name="Zhou Y.H."/>
            <person name="Cheng J.X."/>
            <person name="Dai P.F."/>
            <person name="Guo W.B."/>
            <person name="Han X.H."/>
            <person name="Huang E.J."/>
            <person name="Li L.F."/>
            <person name="Wei W."/>
            <person name="Gao Y.C."/>
            <person name="Liu J.Z."/>
            <person name="Shao H.Z."/>
            <person name="Wang X."/>
            <person name="Wang C.C."/>
            <person name="Yang T.C."/>
            <person name="Huo Q.B."/>
            <person name="Li W."/>
            <person name="Chen H.Y."/>
            <person name="Chen S.E."/>
            <person name="Zhou L.G."/>
            <person name="Ni X.B."/>
            <person name="Tian J.H."/>
            <person name="Sheng Y."/>
            <person name="Liu T."/>
            <person name="Pan Y.S."/>
            <person name="Xia L.Y."/>
            <person name="Li J."/>
            <person name="Zhao F."/>
            <person name="Cao W.C."/>
        </authorList>
    </citation>
    <scope>NUCLEOTIDE SEQUENCE</scope>
    <source>
        <strain evidence="2">Rsan-2018</strain>
    </source>
</reference>
<sequence length="149" mass="16258">MSGERSSACRRSARLVAKRAVVARVDEDGATPSRPSVEADSLATTSRCQSNVTSKSTRVSQPAKKLKTVQDDVGENTRTKGQDRTQRVSRHLEDEEKPKRGKKITLGKTSPKQQEAVATKSPAAAKRQRALAETTSSEPSRQAKMIRRG</sequence>
<feature type="region of interest" description="Disordered" evidence="1">
    <location>
        <begin position="23"/>
        <end position="149"/>
    </location>
</feature>
<feature type="compositionally biased region" description="Basic and acidic residues" evidence="1">
    <location>
        <begin position="75"/>
        <end position="98"/>
    </location>
</feature>
<keyword evidence="3" id="KW-1185">Reference proteome</keyword>
<dbReference type="Proteomes" id="UP000821837">
    <property type="component" value="Chromosome 1"/>
</dbReference>
<gene>
    <name evidence="2" type="ORF">HPB52_009627</name>
</gene>
<dbReference type="EMBL" id="JABSTV010001245">
    <property type="protein sequence ID" value="KAH7983142.1"/>
    <property type="molecule type" value="Genomic_DNA"/>
</dbReference>
<reference evidence="2" key="2">
    <citation type="submission" date="2021-09" db="EMBL/GenBank/DDBJ databases">
        <authorList>
            <person name="Jia N."/>
            <person name="Wang J."/>
            <person name="Shi W."/>
            <person name="Du L."/>
            <person name="Sun Y."/>
            <person name="Zhan W."/>
            <person name="Jiang J."/>
            <person name="Wang Q."/>
            <person name="Zhang B."/>
            <person name="Ji P."/>
            <person name="Sakyi L.B."/>
            <person name="Cui X."/>
            <person name="Yuan T."/>
            <person name="Jiang B."/>
            <person name="Yang W."/>
            <person name="Lam T.T.-Y."/>
            <person name="Chang Q."/>
            <person name="Ding S."/>
            <person name="Wang X."/>
            <person name="Zhu J."/>
            <person name="Ruan X."/>
            <person name="Zhao L."/>
            <person name="Wei J."/>
            <person name="Que T."/>
            <person name="Du C."/>
            <person name="Cheng J."/>
            <person name="Dai P."/>
            <person name="Han X."/>
            <person name="Huang E."/>
            <person name="Gao Y."/>
            <person name="Liu J."/>
            <person name="Shao H."/>
            <person name="Ye R."/>
            <person name="Li L."/>
            <person name="Wei W."/>
            <person name="Wang X."/>
            <person name="Wang C."/>
            <person name="Huo Q."/>
            <person name="Li W."/>
            <person name="Guo W."/>
            <person name="Chen H."/>
            <person name="Chen S."/>
            <person name="Zhou L."/>
            <person name="Zhou L."/>
            <person name="Ni X."/>
            <person name="Tian J."/>
            <person name="Zhou Y."/>
            <person name="Sheng Y."/>
            <person name="Liu T."/>
            <person name="Pan Y."/>
            <person name="Xia L."/>
            <person name="Li J."/>
            <person name="Zhao F."/>
            <person name="Cao W."/>
        </authorList>
    </citation>
    <scope>NUCLEOTIDE SEQUENCE</scope>
    <source>
        <strain evidence="2">Rsan-2018</strain>
        <tissue evidence="2">Larvae</tissue>
    </source>
</reference>
<accession>A0A9D4YMP8</accession>
<dbReference type="AlphaFoldDB" id="A0A9D4YMP8"/>
<proteinExistence type="predicted"/>
<protein>
    <submittedName>
        <fullName evidence="2">Uncharacterized protein</fullName>
    </submittedName>
</protein>
<comment type="caution">
    <text evidence="2">The sequence shown here is derived from an EMBL/GenBank/DDBJ whole genome shotgun (WGS) entry which is preliminary data.</text>
</comment>
<feature type="compositionally biased region" description="Polar residues" evidence="1">
    <location>
        <begin position="42"/>
        <end position="60"/>
    </location>
</feature>
<evidence type="ECO:0000313" key="2">
    <source>
        <dbReference type="EMBL" id="KAH7983142.1"/>
    </source>
</evidence>
<organism evidence="2 3">
    <name type="scientific">Rhipicephalus sanguineus</name>
    <name type="common">Brown dog tick</name>
    <name type="synonym">Ixodes sanguineus</name>
    <dbReference type="NCBI Taxonomy" id="34632"/>
    <lineage>
        <taxon>Eukaryota</taxon>
        <taxon>Metazoa</taxon>
        <taxon>Ecdysozoa</taxon>
        <taxon>Arthropoda</taxon>
        <taxon>Chelicerata</taxon>
        <taxon>Arachnida</taxon>
        <taxon>Acari</taxon>
        <taxon>Parasitiformes</taxon>
        <taxon>Ixodida</taxon>
        <taxon>Ixodoidea</taxon>
        <taxon>Ixodidae</taxon>
        <taxon>Rhipicephalinae</taxon>
        <taxon>Rhipicephalus</taxon>
        <taxon>Rhipicephalus</taxon>
    </lineage>
</organism>
<evidence type="ECO:0000313" key="3">
    <source>
        <dbReference type="Proteomes" id="UP000821837"/>
    </source>
</evidence>
<evidence type="ECO:0000256" key="1">
    <source>
        <dbReference type="SAM" id="MobiDB-lite"/>
    </source>
</evidence>
<name>A0A9D4YMP8_RHISA</name>